<sequence>MASPATIHQLHKGQQAMPSKNGFITLWRDINDQEWAQDELYYSVFVKLLSLVQHSHTETTYKGLNLSLKPGERAMDYQQVSDMFKGVKDKEHARRIIKKFKSLSQIYTKTLKVKGVHIGFIIGFFGWEKWQNRTTPSTTLQTTPKAANLKALQGGKTTPQTTPLTTHINNNDINNKLVSKDTCQNSEEFSPAQLPKVPHQEIINLFGEILPSLPQPKKLTAARKKSIRARHINDLKADVNNWRKYFTYIRDNCQWMLSGQYNVDFDYVIRQSTFVKILEGAKDDRK</sequence>
<evidence type="ECO:0000313" key="1">
    <source>
        <dbReference type="EMBL" id="AMJ78343.1"/>
    </source>
</evidence>
<protein>
    <recommendedName>
        <fullName evidence="3">Replication protein O</fullName>
    </recommendedName>
</protein>
<dbReference type="Proteomes" id="UP000061468">
    <property type="component" value="Chromosome"/>
</dbReference>
<gene>
    <name evidence="1" type="ORF">AV942_08590</name>
</gene>
<dbReference type="AlphaFoldDB" id="A0AAC8XIY3"/>
<organism evidence="1 2">
    <name type="scientific">Alteromonas mediterranea</name>
    <dbReference type="NCBI Taxonomy" id="314275"/>
    <lineage>
        <taxon>Bacteria</taxon>
        <taxon>Pseudomonadati</taxon>
        <taxon>Pseudomonadota</taxon>
        <taxon>Gammaproteobacteria</taxon>
        <taxon>Alteromonadales</taxon>
        <taxon>Alteromonadaceae</taxon>
        <taxon>Alteromonas/Salinimonas group</taxon>
        <taxon>Alteromonas</taxon>
    </lineage>
</organism>
<proteinExistence type="predicted"/>
<accession>A0AAC8XIY3</accession>
<dbReference type="EMBL" id="CP013928">
    <property type="protein sequence ID" value="AMJ78343.1"/>
    <property type="molecule type" value="Genomic_DNA"/>
</dbReference>
<reference evidence="1 2" key="1">
    <citation type="submission" date="2015-12" db="EMBL/GenBank/DDBJ databases">
        <title>Intraspecies pangenome expansion in the marine bacterium Alteromonas.</title>
        <authorList>
            <person name="Lopez-Perez M."/>
            <person name="Rodriguez-Valera F."/>
        </authorList>
    </citation>
    <scope>NUCLEOTIDE SEQUENCE [LARGE SCALE GENOMIC DNA]</scope>
    <source>
        <strain evidence="1 2">UM8</strain>
    </source>
</reference>
<name>A0AAC8XIY3_9ALTE</name>
<evidence type="ECO:0008006" key="3">
    <source>
        <dbReference type="Google" id="ProtNLM"/>
    </source>
</evidence>
<evidence type="ECO:0000313" key="2">
    <source>
        <dbReference type="Proteomes" id="UP000061468"/>
    </source>
</evidence>
<dbReference type="RefSeq" id="WP_015066979.1">
    <property type="nucleotide sequence ID" value="NZ_CP013928.1"/>
</dbReference>